<dbReference type="InterPro" id="IPR000916">
    <property type="entry name" value="Bet_v_I/MLP"/>
</dbReference>
<comment type="caution">
    <text evidence="5">The sequence shown here is derived from an EMBL/GenBank/DDBJ whole genome shotgun (WGS) entry which is preliminary data.</text>
</comment>
<evidence type="ECO:0000313" key="5">
    <source>
        <dbReference type="EMBL" id="GAV64180.1"/>
    </source>
</evidence>
<keyword evidence="6" id="KW-1185">Reference proteome</keyword>
<dbReference type="PANTHER" id="PTHR31213">
    <property type="entry name" value="OS08G0374000 PROTEIN-RELATED"/>
    <property type="match status" value="1"/>
</dbReference>
<dbReference type="Proteomes" id="UP000187406">
    <property type="component" value="Unassembled WGS sequence"/>
</dbReference>
<dbReference type="InterPro" id="IPR023393">
    <property type="entry name" value="START-like_dom_sf"/>
</dbReference>
<evidence type="ECO:0000256" key="3">
    <source>
        <dbReference type="ARBA" id="ARBA00023265"/>
    </source>
</evidence>
<dbReference type="CDD" id="cd07816">
    <property type="entry name" value="Bet_v1-like"/>
    <property type="match status" value="2"/>
</dbReference>
<dbReference type="FunFam" id="3.30.530.20:FF:000007">
    <property type="entry name" value="Major pollen allergen Bet v 1-A"/>
    <property type="match status" value="2"/>
</dbReference>
<feature type="domain" description="Bet v I/Major latex protein" evidence="4">
    <location>
        <begin position="1"/>
        <end position="154"/>
    </location>
</feature>
<dbReference type="Gene3D" id="3.30.530.20">
    <property type="match status" value="2"/>
</dbReference>
<feature type="domain" description="Bet v I/Major latex protein" evidence="4">
    <location>
        <begin position="161"/>
        <end position="303"/>
    </location>
</feature>
<dbReference type="SUPFAM" id="SSF55961">
    <property type="entry name" value="Bet v1-like"/>
    <property type="match status" value="2"/>
</dbReference>
<sequence length="309" mass="34651">MGTITFTEELTSPLPARVLFDGLILGGDNLIPKVLPQAFKSIETIEGDGGPGSIKKTTFAEESGFKYLKHRVDALDKENMSYNYTLIEGDILKDKIDSVSYEIKLEPSSDGGSKTTHVTKFIPKAGKEINEEEVKDGKEKAMAIYKAVGAYLLANPQSFKAQVTPARMFKALILDSHNICPKLMFSSIESVQFIEGYGDVGTIKQFNFTEAIPFRYVKHRVDALDKDKFMCKHTLVDSDVLMDKLEYVTYEVKFEEYGFDGCICKITNEFKAKEGADIKEVDIELARDRSIGMYEVVEAYLLAHPHAYT</sequence>
<dbReference type="GO" id="GO:0005737">
    <property type="term" value="C:cytoplasm"/>
    <property type="evidence" value="ECO:0007669"/>
    <property type="project" value="TreeGrafter"/>
</dbReference>
<dbReference type="AlphaFoldDB" id="A0A1Q3B889"/>
<dbReference type="GO" id="GO:0006952">
    <property type="term" value="P:defense response"/>
    <property type="evidence" value="ECO:0007669"/>
    <property type="project" value="UniProtKB-KW"/>
</dbReference>
<dbReference type="STRING" id="3775.A0A1Q3B889"/>
<protein>
    <submittedName>
        <fullName evidence="5">Bet_v_1 domain-containing protein</fullName>
    </submittedName>
</protein>
<dbReference type="Pfam" id="PF00407">
    <property type="entry name" value="Bet_v_1"/>
    <property type="match status" value="2"/>
</dbReference>
<proteinExistence type="inferred from homology"/>
<dbReference type="OrthoDB" id="1565598at2759"/>
<accession>A0A1Q3B889</accession>
<keyword evidence="2" id="KW-0611">Plant defense</keyword>
<dbReference type="InterPro" id="IPR050279">
    <property type="entry name" value="Plant_def-hormone_signal"/>
</dbReference>
<dbReference type="EMBL" id="BDDD01000336">
    <property type="protein sequence ID" value="GAV64180.1"/>
    <property type="molecule type" value="Genomic_DNA"/>
</dbReference>
<organism evidence="5 6">
    <name type="scientific">Cephalotus follicularis</name>
    <name type="common">Albany pitcher plant</name>
    <dbReference type="NCBI Taxonomy" id="3775"/>
    <lineage>
        <taxon>Eukaryota</taxon>
        <taxon>Viridiplantae</taxon>
        <taxon>Streptophyta</taxon>
        <taxon>Embryophyta</taxon>
        <taxon>Tracheophyta</taxon>
        <taxon>Spermatophyta</taxon>
        <taxon>Magnoliopsida</taxon>
        <taxon>eudicotyledons</taxon>
        <taxon>Gunneridae</taxon>
        <taxon>Pentapetalae</taxon>
        <taxon>rosids</taxon>
        <taxon>fabids</taxon>
        <taxon>Oxalidales</taxon>
        <taxon>Cephalotaceae</taxon>
        <taxon>Cephalotus</taxon>
    </lineage>
</organism>
<evidence type="ECO:0000256" key="1">
    <source>
        <dbReference type="ARBA" id="ARBA00009744"/>
    </source>
</evidence>
<dbReference type="GO" id="GO:0038023">
    <property type="term" value="F:signaling receptor activity"/>
    <property type="evidence" value="ECO:0007669"/>
    <property type="project" value="InterPro"/>
</dbReference>
<dbReference type="GO" id="GO:0005634">
    <property type="term" value="C:nucleus"/>
    <property type="evidence" value="ECO:0007669"/>
    <property type="project" value="TreeGrafter"/>
</dbReference>
<dbReference type="GO" id="GO:0004864">
    <property type="term" value="F:protein phosphatase inhibitor activity"/>
    <property type="evidence" value="ECO:0007669"/>
    <property type="project" value="InterPro"/>
</dbReference>
<gene>
    <name evidence="5" type="ORF">CFOL_v3_07698</name>
</gene>
<evidence type="ECO:0000256" key="2">
    <source>
        <dbReference type="ARBA" id="ARBA00022821"/>
    </source>
</evidence>
<dbReference type="GO" id="GO:0010427">
    <property type="term" value="F:abscisic acid binding"/>
    <property type="evidence" value="ECO:0007669"/>
    <property type="project" value="InterPro"/>
</dbReference>
<dbReference type="PANTHER" id="PTHR31213:SF17">
    <property type="entry name" value="MAJOR ALLERGEN PRU AR 1-LIKE"/>
    <property type="match status" value="1"/>
</dbReference>
<keyword evidence="3" id="KW-0568">Pathogenesis-related protein</keyword>
<reference evidence="6" key="1">
    <citation type="submission" date="2016-04" db="EMBL/GenBank/DDBJ databases">
        <title>Cephalotus genome sequencing.</title>
        <authorList>
            <person name="Fukushima K."/>
            <person name="Hasebe M."/>
            <person name="Fang X."/>
        </authorList>
    </citation>
    <scope>NUCLEOTIDE SEQUENCE [LARGE SCALE GENOMIC DNA]</scope>
    <source>
        <strain evidence="6">cv. St1</strain>
    </source>
</reference>
<dbReference type="PRINTS" id="PR00634">
    <property type="entry name" value="BETALLERGEN"/>
</dbReference>
<evidence type="ECO:0000313" key="6">
    <source>
        <dbReference type="Proteomes" id="UP000187406"/>
    </source>
</evidence>
<dbReference type="InParanoid" id="A0A1Q3B889"/>
<comment type="similarity">
    <text evidence="1">Belongs to the BetVI family.</text>
</comment>
<evidence type="ECO:0000259" key="4">
    <source>
        <dbReference type="Pfam" id="PF00407"/>
    </source>
</evidence>
<dbReference type="GO" id="GO:0009738">
    <property type="term" value="P:abscisic acid-activated signaling pathway"/>
    <property type="evidence" value="ECO:0007669"/>
    <property type="project" value="InterPro"/>
</dbReference>
<dbReference type="InterPro" id="IPR024949">
    <property type="entry name" value="Bet_v_I_allergen"/>
</dbReference>
<name>A0A1Q3B889_CEPFO</name>